<feature type="domain" description="Tse2 ADP-ribosyltransferase toxin" evidence="1">
    <location>
        <begin position="9"/>
        <end position="104"/>
    </location>
</feature>
<dbReference type="Pfam" id="PF18648">
    <property type="entry name" value="ADPRTs_Tse2"/>
    <property type="match status" value="1"/>
</dbReference>
<protein>
    <recommendedName>
        <fullName evidence="1">Tse2 ADP-ribosyltransferase toxin domain-containing protein</fullName>
    </recommendedName>
</protein>
<dbReference type="Proteomes" id="UP000053958">
    <property type="component" value="Unassembled WGS sequence"/>
</dbReference>
<evidence type="ECO:0000313" key="2">
    <source>
        <dbReference type="EMBL" id="KKA22481.1"/>
    </source>
</evidence>
<name>A0A0F4YXA4_RASE3</name>
<sequence>MLKYRQLIIVPRGAIFKPNLPATYKENSSLYQENMDCFADDDEIDPVIICIPKGTPLPRSLILFRLADTHFELQPAYPMHLHVFNEILTEFYASRGVAIPAETWLASHRLHTHTVNLLCSNSSEGLEDVMQYHFLYPHWELARSYTLCILTKLNDLEKDM</sequence>
<evidence type="ECO:0000259" key="1">
    <source>
        <dbReference type="Pfam" id="PF18648"/>
    </source>
</evidence>
<dbReference type="InterPro" id="IPR041018">
    <property type="entry name" value="ADPRTs_Tse2"/>
</dbReference>
<gene>
    <name evidence="2" type="ORF">T310_3479</name>
</gene>
<dbReference type="EMBL" id="LASV01000141">
    <property type="protein sequence ID" value="KKA22481.1"/>
    <property type="molecule type" value="Genomic_DNA"/>
</dbReference>
<keyword evidence="3" id="KW-1185">Reference proteome</keyword>
<dbReference type="OrthoDB" id="10266325at2759"/>
<evidence type="ECO:0000313" key="3">
    <source>
        <dbReference type="Proteomes" id="UP000053958"/>
    </source>
</evidence>
<accession>A0A0F4YXA4</accession>
<proteinExistence type="predicted"/>
<comment type="caution">
    <text evidence="2">The sequence shown here is derived from an EMBL/GenBank/DDBJ whole genome shotgun (WGS) entry which is preliminary data.</text>
</comment>
<dbReference type="RefSeq" id="XP_013329093.1">
    <property type="nucleotide sequence ID" value="XM_013473639.1"/>
</dbReference>
<dbReference type="GeneID" id="25315828"/>
<organism evidence="2 3">
    <name type="scientific">Rasamsonia emersonii (strain ATCC 16479 / CBS 393.64 / IMI 116815)</name>
    <dbReference type="NCBI Taxonomy" id="1408163"/>
    <lineage>
        <taxon>Eukaryota</taxon>
        <taxon>Fungi</taxon>
        <taxon>Dikarya</taxon>
        <taxon>Ascomycota</taxon>
        <taxon>Pezizomycotina</taxon>
        <taxon>Eurotiomycetes</taxon>
        <taxon>Eurotiomycetidae</taxon>
        <taxon>Eurotiales</taxon>
        <taxon>Trichocomaceae</taxon>
        <taxon>Rasamsonia</taxon>
    </lineage>
</organism>
<reference evidence="2 3" key="1">
    <citation type="submission" date="2015-04" db="EMBL/GenBank/DDBJ databases">
        <authorList>
            <person name="Heijne W.H."/>
            <person name="Fedorova N.D."/>
            <person name="Nierman W.C."/>
            <person name="Vollebregt A.W."/>
            <person name="Zhao Z."/>
            <person name="Wu L."/>
            <person name="Kumar M."/>
            <person name="Stam H."/>
            <person name="van den Berg M.A."/>
            <person name="Pel H.J."/>
        </authorList>
    </citation>
    <scope>NUCLEOTIDE SEQUENCE [LARGE SCALE GENOMIC DNA]</scope>
    <source>
        <strain evidence="2 3">CBS 393.64</strain>
    </source>
</reference>
<dbReference type="AlphaFoldDB" id="A0A0F4YXA4"/>